<accession>A0A9P0AIM9</accession>
<evidence type="ECO:0000313" key="2">
    <source>
        <dbReference type="EMBL" id="CAH0392098.1"/>
    </source>
</evidence>
<organism evidence="2 3">
    <name type="scientific">Bemisia tabaci</name>
    <name type="common">Sweetpotato whitefly</name>
    <name type="synonym">Aleurodes tabaci</name>
    <dbReference type="NCBI Taxonomy" id="7038"/>
    <lineage>
        <taxon>Eukaryota</taxon>
        <taxon>Metazoa</taxon>
        <taxon>Ecdysozoa</taxon>
        <taxon>Arthropoda</taxon>
        <taxon>Hexapoda</taxon>
        <taxon>Insecta</taxon>
        <taxon>Pterygota</taxon>
        <taxon>Neoptera</taxon>
        <taxon>Paraneoptera</taxon>
        <taxon>Hemiptera</taxon>
        <taxon>Sternorrhyncha</taxon>
        <taxon>Aleyrodoidea</taxon>
        <taxon>Aleyrodidae</taxon>
        <taxon>Aleyrodinae</taxon>
        <taxon>Bemisia</taxon>
    </lineage>
</organism>
<feature type="region of interest" description="Disordered" evidence="1">
    <location>
        <begin position="166"/>
        <end position="222"/>
    </location>
</feature>
<proteinExistence type="predicted"/>
<dbReference type="AlphaFoldDB" id="A0A9P0AIM9"/>
<dbReference type="Proteomes" id="UP001152759">
    <property type="component" value="Chromosome 6"/>
</dbReference>
<name>A0A9P0AIM9_BEMTA</name>
<reference evidence="2" key="1">
    <citation type="submission" date="2021-12" db="EMBL/GenBank/DDBJ databases">
        <authorList>
            <person name="King R."/>
        </authorList>
    </citation>
    <scope>NUCLEOTIDE SEQUENCE</scope>
</reference>
<feature type="compositionally biased region" description="Low complexity" evidence="1">
    <location>
        <begin position="15"/>
        <end position="40"/>
    </location>
</feature>
<feature type="region of interest" description="Disordered" evidence="1">
    <location>
        <begin position="94"/>
        <end position="132"/>
    </location>
</feature>
<gene>
    <name evidence="2" type="ORF">BEMITA_LOCUS10654</name>
</gene>
<sequence length="222" mass="24000">MPVTGYHTRSRGRSVSRGSSGSRGASRSASRSGTRTARSVEGQVIGQTVAIPTVAVLDAVTDGAATAAVPELETAITQAISDYVDSHTIGSIRDEDENLVSGRNPDGTIPKEAHAPHRTTGWQSDDGEQYESAATDSFEQIDLTTDESAPSSNASPHPARRQIRVQLESFEPTPLARLTFRQRRNMLKKSSDGESTDPESQTHERHIRRVPSGEEVPQMPQL</sequence>
<evidence type="ECO:0000256" key="1">
    <source>
        <dbReference type="SAM" id="MobiDB-lite"/>
    </source>
</evidence>
<feature type="region of interest" description="Disordered" evidence="1">
    <location>
        <begin position="1"/>
        <end position="42"/>
    </location>
</feature>
<protein>
    <submittedName>
        <fullName evidence="2">Uncharacterized protein</fullName>
    </submittedName>
</protein>
<evidence type="ECO:0000313" key="3">
    <source>
        <dbReference type="Proteomes" id="UP001152759"/>
    </source>
</evidence>
<dbReference type="EMBL" id="OU963867">
    <property type="protein sequence ID" value="CAH0392098.1"/>
    <property type="molecule type" value="Genomic_DNA"/>
</dbReference>
<keyword evidence="3" id="KW-1185">Reference proteome</keyword>